<keyword evidence="3" id="KW-0433">Leucine-rich repeat</keyword>
<dbReference type="Pfam" id="PF13855">
    <property type="entry name" value="LRR_8"/>
    <property type="match status" value="1"/>
</dbReference>
<evidence type="ECO:0000256" key="3">
    <source>
        <dbReference type="ARBA" id="ARBA00022614"/>
    </source>
</evidence>
<protein>
    <submittedName>
        <fullName evidence="5">Leucine Rich Repeat</fullName>
    </submittedName>
</protein>
<accession>A0A9N8DCC0</accession>
<dbReference type="InterPro" id="IPR051848">
    <property type="entry name" value="PGIP"/>
</dbReference>
<comment type="caution">
    <text evidence="5">The sequence shown here is derived from an EMBL/GenBank/DDBJ whole genome shotgun (WGS) entry which is preliminary data.</text>
</comment>
<dbReference type="InterPro" id="IPR001611">
    <property type="entry name" value="Leu-rich_rpt"/>
</dbReference>
<dbReference type="EMBL" id="CAICTM010000027">
    <property type="protein sequence ID" value="CAB9497885.1"/>
    <property type="molecule type" value="Genomic_DNA"/>
</dbReference>
<evidence type="ECO:0000256" key="4">
    <source>
        <dbReference type="ARBA" id="ARBA00022737"/>
    </source>
</evidence>
<dbReference type="AlphaFoldDB" id="A0A9N8DCC0"/>
<dbReference type="FunFam" id="3.80.10.10:FF:000041">
    <property type="entry name" value="LRR receptor-like serine/threonine-protein kinase ERECTA"/>
    <property type="match status" value="1"/>
</dbReference>
<comment type="subcellular location">
    <subcellularLocation>
        <location evidence="1">Cell membrane</location>
    </subcellularLocation>
</comment>
<evidence type="ECO:0000256" key="2">
    <source>
        <dbReference type="ARBA" id="ARBA00022475"/>
    </source>
</evidence>
<keyword evidence="2" id="KW-1003">Cell membrane</keyword>
<name>A0A9N8DCC0_9STRA</name>
<dbReference type="Pfam" id="PF00560">
    <property type="entry name" value="LRR_1"/>
    <property type="match status" value="3"/>
</dbReference>
<evidence type="ECO:0000313" key="6">
    <source>
        <dbReference type="Proteomes" id="UP001153069"/>
    </source>
</evidence>
<dbReference type="FunFam" id="3.80.10.10:FF:000383">
    <property type="entry name" value="Leucine-rich repeat receptor protein kinase EMS1"/>
    <property type="match status" value="1"/>
</dbReference>
<dbReference type="SUPFAM" id="SSF52058">
    <property type="entry name" value="L domain-like"/>
    <property type="match status" value="2"/>
</dbReference>
<keyword evidence="6" id="KW-1185">Reference proteome</keyword>
<gene>
    <name evidence="5" type="ORF">SEMRO_27_G018270.1</name>
</gene>
<evidence type="ECO:0000313" key="5">
    <source>
        <dbReference type="EMBL" id="CAB9497885.1"/>
    </source>
</evidence>
<sequence length="501" mass="54292">MEKRTVLVLVAIVAIVAITLAIVIPVVVVKGNSASTSTREGDHSTGGPLPEKYQSALNFLLENLPEDLQEELAVAADQEQQQQEPDSFPPQLQALNWLAYEDTYSTPDLAFSLDTNKTLQRYALATFYFAMGGDNWRDCPGRSMQYCEWTIPGQAKWLSPVDECEWAFLTCNENATLEEIRVEKGDGGLYGNSVIGTLPKEMSLLSNLKTFDVATNLMMGGLGTAFSSTTSLIVLRAPENQLTGDFPNQILPNNPNLEVLDLMNNKGVQGYIQLLLDHPSLIHVNVAGTGVDGFVVTNTSSSSSSVLQVLDLSRTNISGTLPTGLASLSNLQELSLDYTPISGTLPSWISSLSNLQVLSMDHANLQGSLPEELFNLTHLKILQLPMAGFSGSIPPYVIAKLTDLERLDLNGNNFTGTIPEAIRACSLLIDLVLSNNELTGSIPEALDHLTHLETLVLEGNHLTGTISSTLCHGLGYRQYQLETIAVDCVVECACCVSCRSD</sequence>
<dbReference type="Proteomes" id="UP001153069">
    <property type="component" value="Unassembled WGS sequence"/>
</dbReference>
<reference evidence="5" key="1">
    <citation type="submission" date="2020-06" db="EMBL/GenBank/DDBJ databases">
        <authorList>
            <consortium name="Plant Systems Biology data submission"/>
        </authorList>
    </citation>
    <scope>NUCLEOTIDE SEQUENCE</scope>
    <source>
        <strain evidence="5">D6</strain>
    </source>
</reference>
<dbReference type="InterPro" id="IPR032675">
    <property type="entry name" value="LRR_dom_sf"/>
</dbReference>
<keyword evidence="4" id="KW-0677">Repeat</keyword>
<dbReference type="Gene3D" id="3.80.10.10">
    <property type="entry name" value="Ribonuclease Inhibitor"/>
    <property type="match status" value="3"/>
</dbReference>
<proteinExistence type="predicted"/>
<evidence type="ECO:0000256" key="1">
    <source>
        <dbReference type="ARBA" id="ARBA00004236"/>
    </source>
</evidence>
<dbReference type="PANTHER" id="PTHR48059:SF32">
    <property type="entry name" value="LEUCINE-RICH REPEAT DOMAIN, L DOMAIN-LIKE PROTEIN-RELATED"/>
    <property type="match status" value="1"/>
</dbReference>
<dbReference type="PANTHER" id="PTHR48059">
    <property type="entry name" value="POLYGALACTURONASE INHIBITOR 1"/>
    <property type="match status" value="1"/>
</dbReference>
<organism evidence="5 6">
    <name type="scientific">Seminavis robusta</name>
    <dbReference type="NCBI Taxonomy" id="568900"/>
    <lineage>
        <taxon>Eukaryota</taxon>
        <taxon>Sar</taxon>
        <taxon>Stramenopiles</taxon>
        <taxon>Ochrophyta</taxon>
        <taxon>Bacillariophyta</taxon>
        <taxon>Bacillariophyceae</taxon>
        <taxon>Bacillariophycidae</taxon>
        <taxon>Naviculales</taxon>
        <taxon>Naviculaceae</taxon>
        <taxon>Seminavis</taxon>
    </lineage>
</organism>
<keyword evidence="2" id="KW-0472">Membrane</keyword>
<dbReference type="GO" id="GO:0005886">
    <property type="term" value="C:plasma membrane"/>
    <property type="evidence" value="ECO:0007669"/>
    <property type="project" value="UniProtKB-SubCell"/>
</dbReference>
<dbReference type="OrthoDB" id="1055097at2759"/>
<dbReference type="InterPro" id="IPR003591">
    <property type="entry name" value="Leu-rich_rpt_typical-subtyp"/>
</dbReference>
<dbReference type="SMART" id="SM00369">
    <property type="entry name" value="LRR_TYP"/>
    <property type="match status" value="3"/>
</dbReference>